<evidence type="ECO:0000313" key="10">
    <source>
        <dbReference type="Proteomes" id="UP000653305"/>
    </source>
</evidence>
<evidence type="ECO:0000256" key="3">
    <source>
        <dbReference type="ARBA" id="ARBA00023125"/>
    </source>
</evidence>
<evidence type="ECO:0000313" key="9">
    <source>
        <dbReference type="EMBL" id="GFQ04735.1"/>
    </source>
</evidence>
<dbReference type="GO" id="GO:0003700">
    <property type="term" value="F:DNA-binding transcription factor activity"/>
    <property type="evidence" value="ECO:0007669"/>
    <property type="project" value="InterPro"/>
</dbReference>
<evidence type="ECO:0000256" key="7">
    <source>
        <dbReference type="SAM" id="MobiDB-lite"/>
    </source>
</evidence>
<dbReference type="InterPro" id="IPR017930">
    <property type="entry name" value="Myb_dom"/>
</dbReference>
<gene>
    <name evidence="9" type="ORF">PHJA_002617500</name>
</gene>
<dbReference type="OrthoDB" id="1908613at2759"/>
<dbReference type="InterPro" id="IPR058673">
    <property type="entry name" value="HHO5-like_N"/>
</dbReference>
<dbReference type="Pfam" id="PF00249">
    <property type="entry name" value="Myb_DNA-binding"/>
    <property type="match status" value="1"/>
</dbReference>
<dbReference type="PROSITE" id="PS51294">
    <property type="entry name" value="HTH_MYB"/>
    <property type="match status" value="1"/>
</dbReference>
<dbReference type="Pfam" id="PF26575">
    <property type="entry name" value="HHO5_N"/>
    <property type="match status" value="1"/>
</dbReference>
<evidence type="ECO:0000256" key="6">
    <source>
        <dbReference type="SAM" id="Coils"/>
    </source>
</evidence>
<evidence type="ECO:0000256" key="2">
    <source>
        <dbReference type="ARBA" id="ARBA00023015"/>
    </source>
</evidence>
<feature type="region of interest" description="Disordered" evidence="7">
    <location>
        <begin position="328"/>
        <end position="376"/>
    </location>
</feature>
<accession>A0A830D872</accession>
<dbReference type="InterPro" id="IPR006447">
    <property type="entry name" value="Myb_dom_plants"/>
</dbReference>
<dbReference type="Gene3D" id="1.10.10.60">
    <property type="entry name" value="Homeodomain-like"/>
    <property type="match status" value="1"/>
</dbReference>
<evidence type="ECO:0000256" key="5">
    <source>
        <dbReference type="ARBA" id="ARBA00023242"/>
    </source>
</evidence>
<feature type="coiled-coil region" evidence="6">
    <location>
        <begin position="45"/>
        <end position="90"/>
    </location>
</feature>
<name>A0A830D872_9LAMI</name>
<dbReference type="NCBIfam" id="TIGR01557">
    <property type="entry name" value="myb_SHAQKYF"/>
    <property type="match status" value="1"/>
</dbReference>
<keyword evidence="6" id="KW-0175">Coiled coil</keyword>
<dbReference type="FunFam" id="1.10.10.60:FF:000002">
    <property type="entry name" value="Myb family transcription factor"/>
    <property type="match status" value="1"/>
</dbReference>
<feature type="region of interest" description="Disordered" evidence="7">
    <location>
        <begin position="217"/>
        <end position="255"/>
    </location>
</feature>
<evidence type="ECO:0000259" key="8">
    <source>
        <dbReference type="PROSITE" id="PS51294"/>
    </source>
</evidence>
<keyword evidence="2" id="KW-0805">Transcription regulation</keyword>
<keyword evidence="3" id="KW-0238">DNA-binding</keyword>
<keyword evidence="4" id="KW-0804">Transcription</keyword>
<comment type="subcellular location">
    <subcellularLocation>
        <location evidence="1">Nucleus</location>
    </subcellularLocation>
</comment>
<evidence type="ECO:0000256" key="1">
    <source>
        <dbReference type="ARBA" id="ARBA00004123"/>
    </source>
</evidence>
<evidence type="ECO:0000256" key="4">
    <source>
        <dbReference type="ARBA" id="ARBA00023163"/>
    </source>
</evidence>
<dbReference type="InterPro" id="IPR009057">
    <property type="entry name" value="Homeodomain-like_sf"/>
</dbReference>
<dbReference type="InterPro" id="IPR044787">
    <property type="entry name" value="HHO5-like"/>
</dbReference>
<reference evidence="9" key="1">
    <citation type="submission" date="2020-07" db="EMBL/GenBank/DDBJ databases">
        <title>Ethylene signaling mediates host invasion by parasitic plants.</title>
        <authorList>
            <person name="Yoshida S."/>
        </authorList>
    </citation>
    <scope>NUCLEOTIDE SEQUENCE</scope>
    <source>
        <strain evidence="9">Okayama</strain>
    </source>
</reference>
<keyword evidence="5" id="KW-0539">Nucleus</keyword>
<dbReference type="EMBL" id="BMAC01000970">
    <property type="protein sequence ID" value="GFQ04735.1"/>
    <property type="molecule type" value="Genomic_DNA"/>
</dbReference>
<dbReference type="AlphaFoldDB" id="A0A830D872"/>
<dbReference type="Proteomes" id="UP000653305">
    <property type="component" value="Unassembled WGS sequence"/>
</dbReference>
<comment type="caution">
    <text evidence="9">The sequence shown here is derived from an EMBL/GenBank/DDBJ whole genome shotgun (WGS) entry which is preliminary data.</text>
</comment>
<protein>
    <submittedName>
        <fullName evidence="9">Two-component response regulator arr14</fullName>
    </submittedName>
</protein>
<dbReference type="InterPro" id="IPR001005">
    <property type="entry name" value="SANT/Myb"/>
</dbReference>
<proteinExistence type="predicted"/>
<dbReference type="GO" id="GO:0005634">
    <property type="term" value="C:nucleus"/>
    <property type="evidence" value="ECO:0007669"/>
    <property type="project" value="UniProtKB-SubCell"/>
</dbReference>
<organism evidence="9 10">
    <name type="scientific">Phtheirospermum japonicum</name>
    <dbReference type="NCBI Taxonomy" id="374723"/>
    <lineage>
        <taxon>Eukaryota</taxon>
        <taxon>Viridiplantae</taxon>
        <taxon>Streptophyta</taxon>
        <taxon>Embryophyta</taxon>
        <taxon>Tracheophyta</taxon>
        <taxon>Spermatophyta</taxon>
        <taxon>Magnoliopsida</taxon>
        <taxon>eudicotyledons</taxon>
        <taxon>Gunneridae</taxon>
        <taxon>Pentapetalae</taxon>
        <taxon>asterids</taxon>
        <taxon>lamiids</taxon>
        <taxon>Lamiales</taxon>
        <taxon>Orobanchaceae</taxon>
        <taxon>Orobanchaceae incertae sedis</taxon>
        <taxon>Phtheirospermum</taxon>
    </lineage>
</organism>
<dbReference type="PANTHER" id="PTHR31003">
    <property type="entry name" value="MYB FAMILY TRANSCRIPTION FACTOR"/>
    <property type="match status" value="1"/>
</dbReference>
<feature type="compositionally biased region" description="Low complexity" evidence="7">
    <location>
        <begin position="228"/>
        <end position="241"/>
    </location>
</feature>
<sequence length="376" mass="42216">MRSSILPELSLDCRFPSKACSRKSIGEIFAQVSRNHGVSEKILKLQDHVNRLRDEMKKIDAFKRELPLCMLLLNDAIVAAEEELAQHKKSNAEPVLEEFIPLKKSCKDEQIDRVEVDSTKKDISCRDKMNWMSSVQLWNSDSDLNNKLTLKLDNNKKRAAEEEVKQPAKDNVFQSIKNRTVVPLKGCMNFPVKRDELLPVPALSLCTPELKDPRDMINSIGFSPNPPCSSSRSGSSSATPSNFKTIQHQNSRKQRRCWSPELHRQFINALQQLGGAQAATPKQIRELMQVDGLTNDEVKSHLQKYRLHSRRNSANSNSQSIGLWMAQEQCNESSGSPEGPLQLDGSPEGNCGGNEDEDDEGHNWKGDIGLSGRDDV</sequence>
<dbReference type="SUPFAM" id="SSF46689">
    <property type="entry name" value="Homeodomain-like"/>
    <property type="match status" value="1"/>
</dbReference>
<keyword evidence="10" id="KW-1185">Reference proteome</keyword>
<feature type="domain" description="HTH myb-type" evidence="8">
    <location>
        <begin position="250"/>
        <end position="310"/>
    </location>
</feature>
<dbReference type="PANTHER" id="PTHR31003:SF3">
    <property type="entry name" value="HOMEODOMAIN-LIKE SUPERFAMILY PROTEIN-RELATED"/>
    <property type="match status" value="1"/>
</dbReference>
<dbReference type="GO" id="GO:0003677">
    <property type="term" value="F:DNA binding"/>
    <property type="evidence" value="ECO:0007669"/>
    <property type="project" value="UniProtKB-KW"/>
</dbReference>